<comment type="caution">
    <text evidence="4">The sequence shown here is derived from an EMBL/GenBank/DDBJ whole genome shotgun (WGS) entry which is preliminary data.</text>
</comment>
<keyword evidence="2 3" id="KW-0040">ANK repeat</keyword>
<dbReference type="Pfam" id="PF00023">
    <property type="entry name" value="Ank"/>
    <property type="match status" value="1"/>
</dbReference>
<protein>
    <submittedName>
        <fullName evidence="4">Ankyrin repeat-containing protein</fullName>
    </submittedName>
</protein>
<dbReference type="PROSITE" id="PS50088">
    <property type="entry name" value="ANK_REPEAT"/>
    <property type="match status" value="2"/>
</dbReference>
<dbReference type="Pfam" id="PF12796">
    <property type="entry name" value="Ank_2"/>
    <property type="match status" value="1"/>
</dbReference>
<name>A0A314YGP2_PRUYE</name>
<dbReference type="PANTHER" id="PTHR24186">
    <property type="entry name" value="PROTEIN PHOSPHATASE 1 REGULATORY SUBUNIT"/>
    <property type="match status" value="1"/>
</dbReference>
<dbReference type="InterPro" id="IPR036770">
    <property type="entry name" value="Ankyrin_rpt-contain_sf"/>
</dbReference>
<dbReference type="STRING" id="2094558.A0A314YGP2"/>
<dbReference type="EMBL" id="PJQY01001349">
    <property type="protein sequence ID" value="PQQ03434.1"/>
    <property type="molecule type" value="Genomic_DNA"/>
</dbReference>
<dbReference type="OrthoDB" id="1166481at2759"/>
<proteinExistence type="predicted"/>
<feature type="repeat" description="ANK" evidence="3">
    <location>
        <begin position="19"/>
        <end position="41"/>
    </location>
</feature>
<dbReference type="GO" id="GO:0005886">
    <property type="term" value="C:plasma membrane"/>
    <property type="evidence" value="ECO:0007669"/>
    <property type="project" value="TreeGrafter"/>
</dbReference>
<feature type="repeat" description="ANK" evidence="3">
    <location>
        <begin position="54"/>
        <end position="76"/>
    </location>
</feature>
<evidence type="ECO:0000313" key="5">
    <source>
        <dbReference type="Proteomes" id="UP000250321"/>
    </source>
</evidence>
<dbReference type="PROSITE" id="PS50297">
    <property type="entry name" value="ANK_REP_REGION"/>
    <property type="match status" value="2"/>
</dbReference>
<evidence type="ECO:0000256" key="3">
    <source>
        <dbReference type="PROSITE-ProRule" id="PRU00023"/>
    </source>
</evidence>
<gene>
    <name evidence="4" type="ORF">Pyn_33894</name>
</gene>
<dbReference type="SMART" id="SM00248">
    <property type="entry name" value="ANK"/>
    <property type="match status" value="3"/>
</dbReference>
<evidence type="ECO:0000256" key="1">
    <source>
        <dbReference type="ARBA" id="ARBA00022737"/>
    </source>
</evidence>
<dbReference type="Proteomes" id="UP000250321">
    <property type="component" value="Unassembled WGS sequence"/>
</dbReference>
<evidence type="ECO:0000313" key="4">
    <source>
        <dbReference type="EMBL" id="PQQ03434.1"/>
    </source>
</evidence>
<dbReference type="SUPFAM" id="SSF48403">
    <property type="entry name" value="Ankyrin repeat"/>
    <property type="match status" value="1"/>
</dbReference>
<keyword evidence="5" id="KW-1185">Reference proteome</keyword>
<dbReference type="InterPro" id="IPR002110">
    <property type="entry name" value="Ankyrin_rpt"/>
</dbReference>
<dbReference type="PANTHER" id="PTHR24186:SF50">
    <property type="entry name" value="ANKYRIN REPEAT-CONTAINING PROTEIN ITN1-LIKE ISOFORM X1"/>
    <property type="match status" value="1"/>
</dbReference>
<organism evidence="4 5">
    <name type="scientific">Prunus yedoensis var. nudiflora</name>
    <dbReference type="NCBI Taxonomy" id="2094558"/>
    <lineage>
        <taxon>Eukaryota</taxon>
        <taxon>Viridiplantae</taxon>
        <taxon>Streptophyta</taxon>
        <taxon>Embryophyta</taxon>
        <taxon>Tracheophyta</taxon>
        <taxon>Spermatophyta</taxon>
        <taxon>Magnoliopsida</taxon>
        <taxon>eudicotyledons</taxon>
        <taxon>Gunneridae</taxon>
        <taxon>Pentapetalae</taxon>
        <taxon>rosids</taxon>
        <taxon>fabids</taxon>
        <taxon>Rosales</taxon>
        <taxon>Rosaceae</taxon>
        <taxon>Amygdaloideae</taxon>
        <taxon>Amygdaleae</taxon>
        <taxon>Prunus</taxon>
    </lineage>
</organism>
<dbReference type="Gene3D" id="1.25.40.20">
    <property type="entry name" value="Ankyrin repeat-containing domain"/>
    <property type="match status" value="1"/>
</dbReference>
<accession>A0A314YGP2</accession>
<dbReference type="AlphaFoldDB" id="A0A314YGP2"/>
<keyword evidence="1" id="KW-0677">Repeat</keyword>
<reference evidence="4 5" key="1">
    <citation type="submission" date="2018-02" db="EMBL/GenBank/DDBJ databases">
        <title>Draft genome of wild Prunus yedoensis var. nudiflora.</title>
        <authorList>
            <person name="Baek S."/>
            <person name="Kim J.-H."/>
            <person name="Choi K."/>
            <person name="Kim G.-B."/>
            <person name="Cho A."/>
            <person name="Jang H."/>
            <person name="Shin C.-H."/>
            <person name="Yu H.-J."/>
            <person name="Mun J.-H."/>
        </authorList>
    </citation>
    <scope>NUCLEOTIDE SEQUENCE [LARGE SCALE GENOMIC DNA]</scope>
    <source>
        <strain evidence="5">cv. Jeju island</strain>
        <tissue evidence="4">Leaf</tissue>
    </source>
</reference>
<sequence length="178" mass="20199">MLEETLEKKKDLAIAVDEQGWTPLHYAAFYGRASIVTQLLKADKRSAYMGDETDKKTALHIAASKGHVNVMKQLISYCPDCCEVVDQRRRNALHYALEKHQSRITTFVLKVPWLSNILLNAKDVDGNTPLHLLDASHFRTRFIGDARVDKMAFNKENKNALDVIIADDSINENQAIEF</sequence>
<evidence type="ECO:0000256" key="2">
    <source>
        <dbReference type="ARBA" id="ARBA00023043"/>
    </source>
</evidence>